<keyword evidence="2 3" id="KW-0040">ANK repeat</keyword>
<accession>A0A9P5AV89</accession>
<dbReference type="PROSITE" id="PS50088">
    <property type="entry name" value="ANK_REPEAT"/>
    <property type="match status" value="2"/>
</dbReference>
<dbReference type="SUPFAM" id="SSF48403">
    <property type="entry name" value="Ankyrin repeat"/>
    <property type="match status" value="2"/>
</dbReference>
<dbReference type="Pfam" id="PF00023">
    <property type="entry name" value="Ank"/>
    <property type="match status" value="1"/>
</dbReference>
<dbReference type="InterPro" id="IPR002110">
    <property type="entry name" value="Ankyrin_rpt"/>
</dbReference>
<dbReference type="OrthoDB" id="426293at2759"/>
<dbReference type="EMBL" id="PVQB02000021">
    <property type="protein sequence ID" value="KAF4345633.1"/>
    <property type="molecule type" value="Genomic_DNA"/>
</dbReference>
<evidence type="ECO:0000256" key="4">
    <source>
        <dbReference type="SAM" id="Coils"/>
    </source>
</evidence>
<feature type="repeat" description="ANK" evidence="3">
    <location>
        <begin position="439"/>
        <end position="476"/>
    </location>
</feature>
<evidence type="ECO:0000313" key="6">
    <source>
        <dbReference type="Proteomes" id="UP000730481"/>
    </source>
</evidence>
<dbReference type="Proteomes" id="UP000730481">
    <property type="component" value="Unassembled WGS sequence"/>
</dbReference>
<evidence type="ECO:0000256" key="3">
    <source>
        <dbReference type="PROSITE-ProRule" id="PRU00023"/>
    </source>
</evidence>
<reference evidence="5" key="2">
    <citation type="submission" date="2020-02" db="EMBL/GenBank/DDBJ databases">
        <title>Identification and distribution of gene clusters putatively required for synthesis of sphingolipid metabolism inhibitors in phylogenetically diverse species of the filamentous fungus Fusarium.</title>
        <authorList>
            <person name="Kim H.-S."/>
            <person name="Busman M."/>
            <person name="Brown D.W."/>
            <person name="Divon H."/>
            <person name="Uhlig S."/>
            <person name="Proctor R.H."/>
        </authorList>
    </citation>
    <scope>NUCLEOTIDE SEQUENCE</scope>
    <source>
        <strain evidence="5">NRRL 25174</strain>
    </source>
</reference>
<dbReference type="PANTHER" id="PTHR24198">
    <property type="entry name" value="ANKYRIN REPEAT AND PROTEIN KINASE DOMAIN-CONTAINING PROTEIN"/>
    <property type="match status" value="1"/>
</dbReference>
<keyword evidence="4" id="KW-0175">Coiled coil</keyword>
<dbReference type="Gene3D" id="1.25.40.20">
    <property type="entry name" value="Ankyrin repeat-containing domain"/>
    <property type="match status" value="3"/>
</dbReference>
<evidence type="ECO:0000313" key="5">
    <source>
        <dbReference type="EMBL" id="KAF4345633.1"/>
    </source>
</evidence>
<comment type="caution">
    <text evidence="5">The sequence shown here is derived from an EMBL/GenBank/DDBJ whole genome shotgun (WGS) entry which is preliminary data.</text>
</comment>
<dbReference type="GO" id="GO:0005737">
    <property type="term" value="C:cytoplasm"/>
    <property type="evidence" value="ECO:0007669"/>
    <property type="project" value="TreeGrafter"/>
</dbReference>
<evidence type="ECO:0000256" key="1">
    <source>
        <dbReference type="ARBA" id="ARBA00022737"/>
    </source>
</evidence>
<protein>
    <submittedName>
        <fullName evidence="5">Ankyrin repeat domain protein</fullName>
    </submittedName>
</protein>
<name>A0A9P5AV89_9HYPO</name>
<feature type="coiled-coil region" evidence="4">
    <location>
        <begin position="118"/>
        <end position="145"/>
    </location>
</feature>
<evidence type="ECO:0000256" key="2">
    <source>
        <dbReference type="ARBA" id="ARBA00023043"/>
    </source>
</evidence>
<keyword evidence="6" id="KW-1185">Reference proteome</keyword>
<gene>
    <name evidence="5" type="ORF">FBEOM_398</name>
</gene>
<dbReference type="AlphaFoldDB" id="A0A9P5AV89"/>
<dbReference type="Pfam" id="PF12796">
    <property type="entry name" value="Ank_2"/>
    <property type="match status" value="1"/>
</dbReference>
<dbReference type="InterPro" id="IPR036770">
    <property type="entry name" value="Ankyrin_rpt-contain_sf"/>
</dbReference>
<proteinExistence type="predicted"/>
<reference evidence="5" key="1">
    <citation type="journal article" date="2017" name="Mycologia">
        <title>Fusarium algeriense, sp. nov., a novel toxigenic crown rot pathogen of durum wheat from Algeria is nested in the Fusarium burgessii species complex.</title>
        <authorList>
            <person name="Laraba I."/>
            <person name="Keddad A."/>
            <person name="Boureghda H."/>
            <person name="Abdallah N."/>
            <person name="Vaughan M.M."/>
            <person name="Proctor R.H."/>
            <person name="Busman M."/>
            <person name="O'Donnell K."/>
        </authorList>
    </citation>
    <scope>NUCLEOTIDE SEQUENCE</scope>
    <source>
        <strain evidence="5">NRRL 25174</strain>
    </source>
</reference>
<sequence length="818" mass="90788">MGSGRRGRKSGNIPSIASLLDLALKLSNALHDLQLQVRNAPHHIQALENETEAIRLVLAHVEGTIQSAAAARHGSPGSAAMLGDLRIELGNSEAVLKKLSSFINNLKNKTSTLRRIKWAHKKEKARELMEELKKLRTRIGELQLAYSNLSLTRMGLVLQDIQIMQHREYVATRSLGVCLRDTKDQLAVDRNTTSQSQSDIVAALEAVQTATPALPPDWVESISKQLATTINNFRPRPAEAQLLAAAERQPVLSRTEPGVQYFPEAKNKNTAVSPHQTQRQESFKDASSPLRHPTLEFKLKLVQSQCSINCVCRCHGSVSSYRPWNKFPKGLQMITGSILFEYSSCPASRVTCDLRSCSKLRLTRLTLRYGFPFWSFKYAIHVLVEKSSTNSLTFALATRRITRRNARDNILWQTLVGNLSAIKRIVFENPTAVLDVDYDGNSALHISIGTIHPRELSLEIWKVLLQAGADPDQVNAEGLSFRHYIAHLVLQNNIPLNLQSEVENAIQISQCFEDLDLTFIHEIVVKRCPIDLVPVLEAGNAEIVAQVNKEDRFRMTPLMYALVLGDAKAANALIKAGASVHKKGPFGRPILDYVSGLPPNTCATLLDLLLTAGANAKAAFPTGWSLFHTAAIHDNVTMISRLLQEGARPDCVGPRGNRPIHYAASDNSVKAVYLLYEQGVDINVLADNGLSPLGVAIQHNAPDAQLALLELGANHLITGDWGTFFHIAAYWGCEKTFRTLSRFKLKGLNVDARDAEGLTATEVFENRYDKTDELTLAFYKLKDSIISQSPKDNHDEGEIEDKEEFFDAYEFLHDGRLN</sequence>
<dbReference type="SMART" id="SM00248">
    <property type="entry name" value="ANK"/>
    <property type="match status" value="6"/>
</dbReference>
<feature type="repeat" description="ANK" evidence="3">
    <location>
        <begin position="655"/>
        <end position="687"/>
    </location>
</feature>
<dbReference type="PROSITE" id="PS50297">
    <property type="entry name" value="ANK_REP_REGION"/>
    <property type="match status" value="1"/>
</dbReference>
<organism evidence="5 6">
    <name type="scientific">Fusarium beomiforme</name>
    <dbReference type="NCBI Taxonomy" id="44412"/>
    <lineage>
        <taxon>Eukaryota</taxon>
        <taxon>Fungi</taxon>
        <taxon>Dikarya</taxon>
        <taxon>Ascomycota</taxon>
        <taxon>Pezizomycotina</taxon>
        <taxon>Sordariomycetes</taxon>
        <taxon>Hypocreomycetidae</taxon>
        <taxon>Hypocreales</taxon>
        <taxon>Nectriaceae</taxon>
        <taxon>Fusarium</taxon>
        <taxon>Fusarium burgessii species complex</taxon>
    </lineage>
</organism>
<keyword evidence="1" id="KW-0677">Repeat</keyword>
<dbReference type="PANTHER" id="PTHR24198:SF165">
    <property type="entry name" value="ANKYRIN REPEAT-CONTAINING PROTEIN-RELATED"/>
    <property type="match status" value="1"/>
</dbReference>